<evidence type="ECO:0000256" key="7">
    <source>
        <dbReference type="ARBA" id="ARBA00023136"/>
    </source>
</evidence>
<comment type="subcellular location">
    <subcellularLocation>
        <location evidence="2">Membrane</location>
        <topology evidence="2">Single-pass membrane protein</topology>
    </subcellularLocation>
    <subcellularLocation>
        <location evidence="1">Nucleus</location>
    </subcellularLocation>
</comment>
<dbReference type="Proteomes" id="UP001054252">
    <property type="component" value="Unassembled WGS sequence"/>
</dbReference>
<evidence type="ECO:0000313" key="13">
    <source>
        <dbReference type="EMBL" id="GKU88941.1"/>
    </source>
</evidence>
<feature type="transmembrane region" description="Helical" evidence="11">
    <location>
        <begin position="556"/>
        <end position="576"/>
    </location>
</feature>
<evidence type="ECO:0000256" key="8">
    <source>
        <dbReference type="ARBA" id="ARBA00023159"/>
    </source>
</evidence>
<dbReference type="FunFam" id="2.170.150.80:FF:000002">
    <property type="entry name" value="Nac domain-containing protein 86"/>
    <property type="match status" value="1"/>
</dbReference>
<keyword evidence="6" id="KW-0238">DNA-binding</keyword>
<dbReference type="GO" id="GO:0000976">
    <property type="term" value="F:transcription cis-regulatory region binding"/>
    <property type="evidence" value="ECO:0007669"/>
    <property type="project" value="UniProtKB-ARBA"/>
</dbReference>
<feature type="domain" description="NAC" evidence="12">
    <location>
        <begin position="9"/>
        <end position="159"/>
    </location>
</feature>
<evidence type="ECO:0000256" key="1">
    <source>
        <dbReference type="ARBA" id="ARBA00004123"/>
    </source>
</evidence>
<name>A0AAV5HU04_9ROSI</name>
<reference evidence="13 14" key="1">
    <citation type="journal article" date="2021" name="Commun. Biol.">
        <title>The genome of Shorea leprosula (Dipterocarpaceae) highlights the ecological relevance of drought in aseasonal tropical rainforests.</title>
        <authorList>
            <person name="Ng K.K.S."/>
            <person name="Kobayashi M.J."/>
            <person name="Fawcett J.A."/>
            <person name="Hatakeyama M."/>
            <person name="Paape T."/>
            <person name="Ng C.H."/>
            <person name="Ang C.C."/>
            <person name="Tnah L.H."/>
            <person name="Lee C.T."/>
            <person name="Nishiyama T."/>
            <person name="Sese J."/>
            <person name="O'Brien M.J."/>
            <person name="Copetti D."/>
            <person name="Mohd Noor M.I."/>
            <person name="Ong R.C."/>
            <person name="Putra M."/>
            <person name="Sireger I.Z."/>
            <person name="Indrioko S."/>
            <person name="Kosugi Y."/>
            <person name="Izuno A."/>
            <person name="Isagi Y."/>
            <person name="Lee S.L."/>
            <person name="Shimizu K.K."/>
        </authorList>
    </citation>
    <scope>NUCLEOTIDE SEQUENCE [LARGE SCALE GENOMIC DNA]</scope>
    <source>
        <strain evidence="13">214</strain>
    </source>
</reference>
<dbReference type="InterPro" id="IPR036093">
    <property type="entry name" value="NAC_dom_sf"/>
</dbReference>
<dbReference type="Gene3D" id="2.170.150.80">
    <property type="entry name" value="NAC domain"/>
    <property type="match status" value="1"/>
</dbReference>
<proteinExistence type="predicted"/>
<gene>
    <name evidence="13" type="ORF">SLEP1_g3148</name>
</gene>
<evidence type="ECO:0000256" key="3">
    <source>
        <dbReference type="ARBA" id="ARBA00022692"/>
    </source>
</evidence>
<keyword evidence="14" id="KW-1185">Reference proteome</keyword>
<dbReference type="Pfam" id="PF02365">
    <property type="entry name" value="NAM"/>
    <property type="match status" value="1"/>
</dbReference>
<accession>A0AAV5HU04</accession>
<comment type="caution">
    <text evidence="13">The sequence shown here is derived from an EMBL/GenBank/DDBJ whole genome shotgun (WGS) entry which is preliminary data.</text>
</comment>
<evidence type="ECO:0000256" key="9">
    <source>
        <dbReference type="ARBA" id="ARBA00023163"/>
    </source>
</evidence>
<organism evidence="13 14">
    <name type="scientific">Rubroshorea leprosula</name>
    <dbReference type="NCBI Taxonomy" id="152421"/>
    <lineage>
        <taxon>Eukaryota</taxon>
        <taxon>Viridiplantae</taxon>
        <taxon>Streptophyta</taxon>
        <taxon>Embryophyta</taxon>
        <taxon>Tracheophyta</taxon>
        <taxon>Spermatophyta</taxon>
        <taxon>Magnoliopsida</taxon>
        <taxon>eudicotyledons</taxon>
        <taxon>Gunneridae</taxon>
        <taxon>Pentapetalae</taxon>
        <taxon>rosids</taxon>
        <taxon>malvids</taxon>
        <taxon>Malvales</taxon>
        <taxon>Dipterocarpaceae</taxon>
        <taxon>Rubroshorea</taxon>
    </lineage>
</organism>
<keyword evidence="3 11" id="KW-0812">Transmembrane</keyword>
<keyword evidence="9" id="KW-0804">Transcription</keyword>
<evidence type="ECO:0000256" key="6">
    <source>
        <dbReference type="ARBA" id="ARBA00023125"/>
    </source>
</evidence>
<protein>
    <recommendedName>
        <fullName evidence="12">NAC domain-containing protein</fullName>
    </recommendedName>
</protein>
<dbReference type="GO" id="GO:0005634">
    <property type="term" value="C:nucleus"/>
    <property type="evidence" value="ECO:0007669"/>
    <property type="project" value="UniProtKB-SubCell"/>
</dbReference>
<keyword evidence="7 11" id="KW-0472">Membrane</keyword>
<dbReference type="SUPFAM" id="SSF101941">
    <property type="entry name" value="NAC domain"/>
    <property type="match status" value="1"/>
</dbReference>
<evidence type="ECO:0000256" key="4">
    <source>
        <dbReference type="ARBA" id="ARBA00022989"/>
    </source>
</evidence>
<sequence length="577" mass="63573">MAVLSLDSLPLGFRFRPTDEELIDYYLRLKINGNDNQVRVIREIDVCKREPWDLPDLSAIKTQDPEWFFFCPLDRKYPNGSRLNRATEAGYWKATGKDRRIKSGSNLIGMKKTLVFYAGRAPRGKRTNWVMHEYRTTLEELDGTKPGQSAFVICRLFKKGEIIEGVNSDEVEPDLSPTTANYEDMQSMLETTQESLILEEQVEKNQAGVNACLDDSSKKPISETAPPIQCNSCYANDAECLAGEVMPTEVDLLHADDEVVFYENLSLEPLDYRILSPLHSQLQVELGSSCMLYPGDNNDGALEFPFGTNESDAYASDFLDSVLRNSAEPSGDACGGQKNPTIENETVNDAAFVDVAQGLLDPELSVDKEAQVEMKAPAQPCSFMAVYSSVTDQSHNVLNSTQKTSNSVNTSSGIDNVTAGITIRARHPQNQPQTKNIVTHGLASKRIRLQCKLAIRPAYSGKASSDCSCEDENHVSKPNITKEIRAVEEDDAVAGGGDAAAASTATDKPQVTSLSELTERSILTSSSNNSMHKEKDITSQFSKAIAAHRTNQSFSVMFRVAVILVLLIVLVTMWNVL</sequence>
<keyword evidence="4 11" id="KW-1133">Transmembrane helix</keyword>
<dbReference type="PANTHER" id="PTHR31744">
    <property type="entry name" value="PROTEIN CUP-SHAPED COTYLEDON 2-RELATED"/>
    <property type="match status" value="1"/>
</dbReference>
<keyword evidence="10" id="KW-0539">Nucleus</keyword>
<evidence type="ECO:0000259" key="12">
    <source>
        <dbReference type="PROSITE" id="PS51005"/>
    </source>
</evidence>
<dbReference type="GO" id="GO:0006355">
    <property type="term" value="P:regulation of DNA-templated transcription"/>
    <property type="evidence" value="ECO:0007669"/>
    <property type="project" value="InterPro"/>
</dbReference>
<dbReference type="PANTHER" id="PTHR31744:SF216">
    <property type="entry name" value="NAC TRANSCRIPTION FACTOR"/>
    <property type="match status" value="1"/>
</dbReference>
<dbReference type="PROSITE" id="PS51005">
    <property type="entry name" value="NAC"/>
    <property type="match status" value="1"/>
</dbReference>
<dbReference type="InterPro" id="IPR003441">
    <property type="entry name" value="NAC-dom"/>
</dbReference>
<dbReference type="GO" id="GO:0016020">
    <property type="term" value="C:membrane"/>
    <property type="evidence" value="ECO:0007669"/>
    <property type="project" value="UniProtKB-SubCell"/>
</dbReference>
<evidence type="ECO:0000256" key="11">
    <source>
        <dbReference type="SAM" id="Phobius"/>
    </source>
</evidence>
<dbReference type="AlphaFoldDB" id="A0AAV5HU04"/>
<evidence type="ECO:0000256" key="2">
    <source>
        <dbReference type="ARBA" id="ARBA00004167"/>
    </source>
</evidence>
<keyword evidence="5" id="KW-0805">Transcription regulation</keyword>
<dbReference type="EMBL" id="BPVZ01000003">
    <property type="protein sequence ID" value="GKU88941.1"/>
    <property type="molecule type" value="Genomic_DNA"/>
</dbReference>
<evidence type="ECO:0000256" key="5">
    <source>
        <dbReference type="ARBA" id="ARBA00023015"/>
    </source>
</evidence>
<evidence type="ECO:0000313" key="14">
    <source>
        <dbReference type="Proteomes" id="UP001054252"/>
    </source>
</evidence>
<evidence type="ECO:0000256" key="10">
    <source>
        <dbReference type="ARBA" id="ARBA00023242"/>
    </source>
</evidence>
<keyword evidence="8" id="KW-0010">Activator</keyword>